<dbReference type="Gene3D" id="3.40.50.1110">
    <property type="entry name" value="SGNH hydrolase"/>
    <property type="match status" value="1"/>
</dbReference>
<dbReference type="PANTHER" id="PTHR34407:SF1">
    <property type="entry name" value="SGNH HYDROLASE-TYPE ESTERASE DOMAIN-CONTAINING PROTEIN"/>
    <property type="match status" value="1"/>
</dbReference>
<feature type="compositionally biased region" description="Basic residues" evidence="1">
    <location>
        <begin position="621"/>
        <end position="637"/>
    </location>
</feature>
<keyword evidence="2" id="KW-0732">Signal</keyword>
<keyword evidence="5" id="KW-1185">Reference proteome</keyword>
<dbReference type="Pfam" id="PF13472">
    <property type="entry name" value="Lipase_GDSL_2"/>
    <property type="match status" value="1"/>
</dbReference>
<evidence type="ECO:0000313" key="5">
    <source>
        <dbReference type="Proteomes" id="UP000664859"/>
    </source>
</evidence>
<dbReference type="Proteomes" id="UP000664859">
    <property type="component" value="Unassembled WGS sequence"/>
</dbReference>
<feature type="signal peptide" evidence="2">
    <location>
        <begin position="1"/>
        <end position="23"/>
    </location>
</feature>
<reference evidence="4" key="1">
    <citation type="submission" date="2021-02" db="EMBL/GenBank/DDBJ databases">
        <title>First Annotated Genome of the Yellow-green Alga Tribonema minus.</title>
        <authorList>
            <person name="Mahan K.M."/>
        </authorList>
    </citation>
    <scope>NUCLEOTIDE SEQUENCE</scope>
    <source>
        <strain evidence="4">UTEX B ZZ1240</strain>
    </source>
</reference>
<organism evidence="4 5">
    <name type="scientific">Tribonema minus</name>
    <dbReference type="NCBI Taxonomy" id="303371"/>
    <lineage>
        <taxon>Eukaryota</taxon>
        <taxon>Sar</taxon>
        <taxon>Stramenopiles</taxon>
        <taxon>Ochrophyta</taxon>
        <taxon>PX clade</taxon>
        <taxon>Xanthophyceae</taxon>
        <taxon>Tribonematales</taxon>
        <taxon>Tribonemataceae</taxon>
        <taxon>Tribonema</taxon>
    </lineage>
</organism>
<dbReference type="EMBL" id="JAFCMP010000556">
    <property type="protein sequence ID" value="KAG5174972.1"/>
    <property type="molecule type" value="Genomic_DNA"/>
</dbReference>
<evidence type="ECO:0000256" key="1">
    <source>
        <dbReference type="SAM" id="MobiDB-lite"/>
    </source>
</evidence>
<dbReference type="SUPFAM" id="SSF52266">
    <property type="entry name" value="SGNH hydrolase"/>
    <property type="match status" value="1"/>
</dbReference>
<evidence type="ECO:0000259" key="3">
    <source>
        <dbReference type="Pfam" id="PF13472"/>
    </source>
</evidence>
<accession>A0A836C7J5</accession>
<dbReference type="InterPro" id="IPR036514">
    <property type="entry name" value="SGNH_hydro_sf"/>
</dbReference>
<protein>
    <recommendedName>
        <fullName evidence="3">SGNH hydrolase-type esterase domain-containing protein</fullName>
    </recommendedName>
</protein>
<sequence>MLRGAAALLAATSLLRLPVFASAATNDTCWAAQTAALVADDSMLHGGPAAAAGSCQMIGCVHPDGLPEAWLQEYPLQPDMLARSIPYSGNTRRLQEILRKAAAGSNLTAVALGGSVTMGAHTEAMTLKDTWPQRSWVARIEAWLRRRFPTAGITVHNAARSGCTSLCQRDAIFDLLPPHLNPDIVLIDTSSNDAYSGSYGPEQVDVMSGAMEVILRHALKLESAPAVIYMEAFIPDPRYDRFKDYFWSVQDWVRPIVEPYGAHMVSYRDAVWPVYEERSPALQEVFWENLPDSPDDSIHPSWRAHQLYADVLAHFLDTQYVEACKAQEEGRPPGSDAHFRSASEAPLLPETARMEHLLCDGNTPSTLFDVHKAESLSSVSMIRNASWAIYAESKKRPGFIGFGLIDPHAVLEVELKCRKHAQLAITFLESYEQVGAVQVMRPQGTSSTKKAAPVAGPAFKLEAAGSSHAGSAQGTMIIDALNLLHPGSSPKTVYVQLDDTFMTAELIGDDALQAAAEHANDAAPPSTTEKNANFKVGSSPKQFLFFRPRGGSSTHLHLLAAACRFSRTTSSSSSVVRVARARPSAGVVEACTWEGARKRPHEAPDIRRARTVHTRAAGVRSQRRQMLGRRRRRRRERRSGGSAVRNDRVCAPRRPPGELVARLPSHPCDARASRAVQRQHAQAAREAAASARGRQAHGRRPGGQRDNGHRHRRGSGCLARKKVVPTSRGVAARARFPAAAVEVRVRAYSGCHSICQLQHLFKTMPKDDDIDIILLDTASNDAWMRQGHQYEIGNLELQEDKLAPANEVIVRHALSLRSEPAIIYISSFIASANVRQHWEVQEWVRPILEPYGVHMVSYRDVVWPVFEDQSPAVRDVFWEPRKPVAPGAVYIHPGHRPERCGAADHDLEVRQANFKSLYTGEGARRQFTNCHVKPLPMNVCLMLALLSAAAVPRAHQLYADTLAYFLDGEYVAACQAHNNNSASGADSEAQFRTPADAPLLPQTAGMEHVLCDGSAPHTSMEPSDPSTFPAGSIVQTAGWAIFPEHKNRTGYIGYGLLTPHAVLELELACHAHATLSVTYLRSYEQVGVVRVFNGAEPDAAALSGDSTRRLRGEGRGTAAAELVIDALYVADRASTPHTAHLPLDESFLSPRQLVEPPEDPLVKLYSVSFQLLGPPDADTFFGNDSLRDEVWIRGGWKFKILKLACC</sequence>
<evidence type="ECO:0000256" key="2">
    <source>
        <dbReference type="SAM" id="SignalP"/>
    </source>
</evidence>
<dbReference type="InterPro" id="IPR013830">
    <property type="entry name" value="SGNH_hydro"/>
</dbReference>
<comment type="caution">
    <text evidence="4">The sequence shown here is derived from an EMBL/GenBank/DDBJ whole genome shotgun (WGS) entry which is preliminary data.</text>
</comment>
<gene>
    <name evidence="4" type="ORF">JKP88DRAFT_339679</name>
</gene>
<feature type="compositionally biased region" description="Basic residues" evidence="1">
    <location>
        <begin position="694"/>
        <end position="716"/>
    </location>
</feature>
<feature type="region of interest" description="Disordered" evidence="1">
    <location>
        <begin position="615"/>
        <end position="716"/>
    </location>
</feature>
<name>A0A836C7J5_9STRA</name>
<dbReference type="PANTHER" id="PTHR34407">
    <property type="entry name" value="EXPRESSED PROTEIN"/>
    <property type="match status" value="1"/>
</dbReference>
<feature type="compositionally biased region" description="Low complexity" evidence="1">
    <location>
        <begin position="673"/>
        <end position="693"/>
    </location>
</feature>
<dbReference type="CDD" id="cd00229">
    <property type="entry name" value="SGNH_hydrolase"/>
    <property type="match status" value="1"/>
</dbReference>
<proteinExistence type="predicted"/>
<feature type="domain" description="SGNH hydrolase-type esterase" evidence="3">
    <location>
        <begin position="111"/>
        <end position="307"/>
    </location>
</feature>
<evidence type="ECO:0000313" key="4">
    <source>
        <dbReference type="EMBL" id="KAG5174972.1"/>
    </source>
</evidence>
<feature type="chain" id="PRO_5032411829" description="SGNH hydrolase-type esterase domain-containing protein" evidence="2">
    <location>
        <begin position="24"/>
        <end position="1206"/>
    </location>
</feature>
<dbReference type="OrthoDB" id="544608at2759"/>
<dbReference type="AlphaFoldDB" id="A0A836C7J5"/>